<feature type="transmembrane region" description="Helical" evidence="1">
    <location>
        <begin position="63"/>
        <end position="87"/>
    </location>
</feature>
<reference evidence="2 3" key="1">
    <citation type="submission" date="2017-05" db="EMBL/GenBank/DDBJ databases">
        <authorList>
            <person name="Song R."/>
            <person name="Chenine A.L."/>
            <person name="Ruprecht R.M."/>
        </authorList>
    </citation>
    <scope>NUCLEOTIDE SEQUENCE [LARGE SCALE GENOMIC DNA]</scope>
    <source>
        <strain evidence="2 3">CECT 8489</strain>
    </source>
</reference>
<evidence type="ECO:0008006" key="4">
    <source>
        <dbReference type="Google" id="ProtNLM"/>
    </source>
</evidence>
<dbReference type="OrthoDB" id="7863443at2"/>
<keyword evidence="1" id="KW-0472">Membrane</keyword>
<feature type="transmembrane region" description="Helical" evidence="1">
    <location>
        <begin position="21"/>
        <end position="43"/>
    </location>
</feature>
<dbReference type="AlphaFoldDB" id="A0A238J2B9"/>
<dbReference type="RefSeq" id="WP_141138290.1">
    <property type="nucleotide sequence ID" value="NZ_FXXQ01000008.1"/>
</dbReference>
<evidence type="ECO:0000256" key="1">
    <source>
        <dbReference type="SAM" id="Phobius"/>
    </source>
</evidence>
<protein>
    <recommendedName>
        <fullName evidence="4">DNA repair protein</fullName>
    </recommendedName>
</protein>
<organism evidence="2 3">
    <name type="scientific">Boseongicola aestuarii</name>
    <dbReference type="NCBI Taxonomy" id="1470561"/>
    <lineage>
        <taxon>Bacteria</taxon>
        <taxon>Pseudomonadati</taxon>
        <taxon>Pseudomonadota</taxon>
        <taxon>Alphaproteobacteria</taxon>
        <taxon>Rhodobacterales</taxon>
        <taxon>Paracoccaceae</taxon>
        <taxon>Boseongicola</taxon>
    </lineage>
</organism>
<evidence type="ECO:0000313" key="2">
    <source>
        <dbReference type="EMBL" id="SMX24372.1"/>
    </source>
</evidence>
<proteinExistence type="predicted"/>
<dbReference type="EMBL" id="FXXQ01000008">
    <property type="protein sequence ID" value="SMX24372.1"/>
    <property type="molecule type" value="Genomic_DNA"/>
</dbReference>
<evidence type="ECO:0000313" key="3">
    <source>
        <dbReference type="Proteomes" id="UP000201838"/>
    </source>
</evidence>
<keyword evidence="3" id="KW-1185">Reference proteome</keyword>
<name>A0A238J2B9_9RHOB</name>
<keyword evidence="1" id="KW-1133">Transmembrane helix</keyword>
<keyword evidence="1" id="KW-0812">Transmembrane</keyword>
<accession>A0A238J2B9</accession>
<gene>
    <name evidence="2" type="ORF">BOA8489_02496</name>
</gene>
<sequence>MPLEVQRLFWRVSRAFQISAMCFFALMAAVAAIALFFFASGFAEWPVLLVQLQSGGLVNIAPALIGAVFVLSGLLLSFMPANWRVLALENSHRSFRMRMEDVTQAYMVAHAADREGLFQMSSEFDAVRERIVYLRNHPELGELEPDVLDVAAQMSRISEDLAARYSDAKVTRAKSFLAQRRDEAAMTDARIEDALHVTRELRRLIEVVEMEESVAASRLEQLRAELDALLPNFDLAPTTPAAKASVVRLASATGRHRKTARVAK</sequence>
<dbReference type="Proteomes" id="UP000201838">
    <property type="component" value="Unassembled WGS sequence"/>
</dbReference>